<reference evidence="7 8" key="1">
    <citation type="submission" date="2022-07" db="EMBL/GenBank/DDBJ databases">
        <title>Fecal culturing of patients with breast cancer.</title>
        <authorList>
            <person name="Teng N.M.Y."/>
            <person name="Kiu R."/>
            <person name="Evans R."/>
            <person name="Baker D.J."/>
            <person name="Zenner C."/>
            <person name="Robinson S.D."/>
            <person name="Hall L.J."/>
        </authorList>
    </citation>
    <scope>NUCLEOTIDE SEQUENCE [LARGE SCALE GENOMIC DNA]</scope>
    <source>
        <strain evidence="7 8">LH1063</strain>
    </source>
</reference>
<keyword evidence="3 5" id="KW-1133">Transmembrane helix</keyword>
<dbReference type="NCBIfam" id="NF045576">
    <property type="entry name" value="BT_3928_fam"/>
    <property type="match status" value="1"/>
</dbReference>
<comment type="caution">
    <text evidence="7">The sequence shown here is derived from an EMBL/GenBank/DDBJ whole genome shotgun (WGS) entry which is preliminary data.</text>
</comment>
<name>A0ABT1MGZ8_9BACT</name>
<dbReference type="EMBL" id="JANDHW010000006">
    <property type="protein sequence ID" value="MCP9611908.1"/>
    <property type="molecule type" value="Genomic_DNA"/>
</dbReference>
<keyword evidence="8" id="KW-1185">Reference proteome</keyword>
<dbReference type="InterPro" id="IPR009908">
    <property type="entry name" value="Methylamine_util_MauE"/>
</dbReference>
<dbReference type="Proteomes" id="UP001205603">
    <property type="component" value="Unassembled WGS sequence"/>
</dbReference>
<dbReference type="Pfam" id="PF07291">
    <property type="entry name" value="MauE"/>
    <property type="match status" value="1"/>
</dbReference>
<evidence type="ECO:0000256" key="4">
    <source>
        <dbReference type="ARBA" id="ARBA00023136"/>
    </source>
</evidence>
<evidence type="ECO:0000256" key="1">
    <source>
        <dbReference type="ARBA" id="ARBA00004141"/>
    </source>
</evidence>
<dbReference type="RefSeq" id="WP_255027028.1">
    <property type="nucleotide sequence ID" value="NZ_JANDHW010000006.1"/>
</dbReference>
<keyword evidence="2 5" id="KW-0812">Transmembrane</keyword>
<evidence type="ECO:0000256" key="3">
    <source>
        <dbReference type="ARBA" id="ARBA00022989"/>
    </source>
</evidence>
<dbReference type="InterPro" id="IPR036249">
    <property type="entry name" value="Thioredoxin-like_sf"/>
</dbReference>
<evidence type="ECO:0000256" key="2">
    <source>
        <dbReference type="ARBA" id="ARBA00022692"/>
    </source>
</evidence>
<protein>
    <submittedName>
        <fullName evidence="7">DoxX family protein</fullName>
    </submittedName>
</protein>
<evidence type="ECO:0000313" key="8">
    <source>
        <dbReference type="Proteomes" id="UP001205603"/>
    </source>
</evidence>
<evidence type="ECO:0000256" key="5">
    <source>
        <dbReference type="SAM" id="Phobius"/>
    </source>
</evidence>
<organism evidence="7 8">
    <name type="scientific">Coprobacter tertius</name>
    <dbReference type="NCBI Taxonomy" id="2944915"/>
    <lineage>
        <taxon>Bacteria</taxon>
        <taxon>Pseudomonadati</taxon>
        <taxon>Bacteroidota</taxon>
        <taxon>Bacteroidia</taxon>
        <taxon>Bacteroidales</taxon>
        <taxon>Barnesiellaceae</taxon>
        <taxon>Coprobacter</taxon>
    </lineage>
</organism>
<feature type="transmembrane region" description="Helical" evidence="5">
    <location>
        <begin position="64"/>
        <end position="83"/>
    </location>
</feature>
<feature type="domain" description="Methylamine utilisation protein MauE" evidence="6">
    <location>
        <begin position="22"/>
        <end position="152"/>
    </location>
</feature>
<evidence type="ECO:0000259" key="6">
    <source>
        <dbReference type="Pfam" id="PF07291"/>
    </source>
</evidence>
<proteinExistence type="predicted"/>
<feature type="transmembrane region" description="Helical" evidence="5">
    <location>
        <begin position="166"/>
        <end position="186"/>
    </location>
</feature>
<gene>
    <name evidence="7" type="ORF">NMU02_07380</name>
</gene>
<accession>A0ABT1MGZ8</accession>
<feature type="transmembrane region" description="Helical" evidence="5">
    <location>
        <begin position="138"/>
        <end position="154"/>
    </location>
</feature>
<sequence>MENKTEQTVKTTDKNNKWWLTLLIVLARMTVGATFVFSGFVKAIDPMGTVYKFEDYFSAFGWEFLAPLALLFAVVLAAFEFLLGVNMFLGSYRKLTSWLILLVMSFMTPFTLYLAIKNPVSDCGCFGDALVITNWETFFKNIVLLLLSVFLFRFNERVRGIYNKPVQWVTVIFILAFVLSVTWVGYNRLPLLDFRPYKNGVNIPKEMVTAGKSHTGEDNFVFIYEKDGIKKEFSIDDYPSDDSTWTFVDRVEKVSVENLEPKIKDFNISSPEGDMTTDILADTNYVFLMFSADINKADDSEIDRINDIYDYAQAHGYGFYCVTSSSMKDIKRWQDDTGAEYPFLYMDEIAIKTIIRANPGMLLLKDGTIYWKLSETELPDESDLTAPLNELVWGKQRTYNAELRIWYISLAFLVPMLLLLLTEKTVAAIIINLKNWRARRRARREAKKAFRKLESEDDSLRTGEQNDK</sequence>
<feature type="transmembrane region" description="Helical" evidence="5">
    <location>
        <begin position="95"/>
        <end position="116"/>
    </location>
</feature>
<feature type="transmembrane region" description="Helical" evidence="5">
    <location>
        <begin position="20"/>
        <end position="44"/>
    </location>
</feature>
<keyword evidence="4 5" id="KW-0472">Membrane</keyword>
<feature type="transmembrane region" description="Helical" evidence="5">
    <location>
        <begin position="405"/>
        <end position="433"/>
    </location>
</feature>
<comment type="subcellular location">
    <subcellularLocation>
        <location evidence="1">Membrane</location>
        <topology evidence="1">Multi-pass membrane protein</topology>
    </subcellularLocation>
</comment>
<evidence type="ECO:0000313" key="7">
    <source>
        <dbReference type="EMBL" id="MCP9611908.1"/>
    </source>
</evidence>
<dbReference type="SUPFAM" id="SSF52833">
    <property type="entry name" value="Thioredoxin-like"/>
    <property type="match status" value="1"/>
</dbReference>